<proteinExistence type="predicted"/>
<protein>
    <submittedName>
        <fullName evidence="2">Uncharacterized protein</fullName>
    </submittedName>
</protein>
<feature type="region of interest" description="Disordered" evidence="1">
    <location>
        <begin position="1"/>
        <end position="71"/>
    </location>
</feature>
<gene>
    <name evidence="2" type="ORF">OsJ_29326</name>
</gene>
<evidence type="ECO:0000256" key="1">
    <source>
        <dbReference type="SAM" id="MobiDB-lite"/>
    </source>
</evidence>
<sequence length="92" mass="9549">MSSYVVDLSGHRPCTQPPASASATACMRDPAQSAEIDRSNAMKPPARWDWSRGAPHGPRVRAAGEKGPAAAAVSPAGGRLVLSIDPLTIWAS</sequence>
<dbReference type="Proteomes" id="UP000007752">
    <property type="component" value="Chromosome 9"/>
</dbReference>
<reference evidence="2" key="2">
    <citation type="submission" date="2008-12" db="EMBL/GenBank/DDBJ databases">
        <title>Improved gene annotation of the rice (Oryza sativa) genomes.</title>
        <authorList>
            <person name="Wang J."/>
            <person name="Li R."/>
            <person name="Fan W."/>
            <person name="Huang Q."/>
            <person name="Zhang J."/>
            <person name="Zhou Y."/>
            <person name="Hu Y."/>
            <person name="Zi S."/>
            <person name="Li J."/>
            <person name="Ni P."/>
            <person name="Zheng H."/>
            <person name="Zhang Y."/>
            <person name="Zhao M."/>
            <person name="Hao Q."/>
            <person name="McDermott J."/>
            <person name="Samudrala R."/>
            <person name="Kristiansen K."/>
            <person name="Wong G.K.-S."/>
        </authorList>
    </citation>
    <scope>NUCLEOTIDE SEQUENCE</scope>
</reference>
<accession>A0A8J8YJV1</accession>
<reference evidence="2" key="1">
    <citation type="journal article" date="2005" name="PLoS Biol.">
        <title>The genomes of Oryza sativa: a history of duplications.</title>
        <authorList>
            <person name="Yu J."/>
            <person name="Wang J."/>
            <person name="Lin W."/>
            <person name="Li S."/>
            <person name="Li H."/>
            <person name="Zhou J."/>
            <person name="Ni P."/>
            <person name="Dong W."/>
            <person name="Hu S."/>
            <person name="Zeng C."/>
            <person name="Zhang J."/>
            <person name="Zhang Y."/>
            <person name="Li R."/>
            <person name="Xu Z."/>
            <person name="Li S."/>
            <person name="Li X."/>
            <person name="Zheng H."/>
            <person name="Cong L."/>
            <person name="Lin L."/>
            <person name="Yin J."/>
            <person name="Geng J."/>
            <person name="Li G."/>
            <person name="Shi J."/>
            <person name="Liu J."/>
            <person name="Lv H."/>
            <person name="Li J."/>
            <person name="Wang J."/>
            <person name="Deng Y."/>
            <person name="Ran L."/>
            <person name="Shi X."/>
            <person name="Wang X."/>
            <person name="Wu Q."/>
            <person name="Li C."/>
            <person name="Ren X."/>
            <person name="Wang J."/>
            <person name="Wang X."/>
            <person name="Li D."/>
            <person name="Liu D."/>
            <person name="Zhang X."/>
            <person name="Ji Z."/>
            <person name="Zhao W."/>
            <person name="Sun Y."/>
            <person name="Zhang Z."/>
            <person name="Bao J."/>
            <person name="Han Y."/>
            <person name="Dong L."/>
            <person name="Ji J."/>
            <person name="Chen P."/>
            <person name="Wu S."/>
            <person name="Liu J."/>
            <person name="Xiao Y."/>
            <person name="Bu D."/>
            <person name="Tan J."/>
            <person name="Yang L."/>
            <person name="Ye C."/>
            <person name="Zhang J."/>
            <person name="Xu J."/>
            <person name="Zhou Y."/>
            <person name="Yu Y."/>
            <person name="Zhang B."/>
            <person name="Zhuang S."/>
            <person name="Wei H."/>
            <person name="Liu B."/>
            <person name="Lei M."/>
            <person name="Yu H."/>
            <person name="Li Y."/>
            <person name="Xu H."/>
            <person name="Wei S."/>
            <person name="He X."/>
            <person name="Fang L."/>
            <person name="Zhang Z."/>
            <person name="Zhang Y."/>
            <person name="Huang X."/>
            <person name="Su Z."/>
            <person name="Tong W."/>
            <person name="Li J."/>
            <person name="Tong Z."/>
            <person name="Li S."/>
            <person name="Ye J."/>
            <person name="Wang L."/>
            <person name="Fang L."/>
            <person name="Lei T."/>
            <person name="Chen C."/>
            <person name="Chen H."/>
            <person name="Xu Z."/>
            <person name="Li H."/>
            <person name="Huang H."/>
            <person name="Zhang F."/>
            <person name="Xu H."/>
            <person name="Li N."/>
            <person name="Zhao C."/>
            <person name="Li S."/>
            <person name="Dong L."/>
            <person name="Huang Y."/>
            <person name="Li L."/>
            <person name="Xi Y."/>
            <person name="Qi Q."/>
            <person name="Li W."/>
            <person name="Zhang B."/>
            <person name="Hu W."/>
            <person name="Zhang Y."/>
            <person name="Tian X."/>
            <person name="Jiao Y."/>
            <person name="Liang X."/>
            <person name="Jin J."/>
            <person name="Gao L."/>
            <person name="Zheng W."/>
            <person name="Hao B."/>
            <person name="Liu S."/>
            <person name="Wang W."/>
            <person name="Yuan L."/>
            <person name="Cao M."/>
            <person name="McDermott J."/>
            <person name="Samudrala R."/>
            <person name="Wang J."/>
            <person name="Wong G.K."/>
            <person name="Yang H."/>
        </authorList>
    </citation>
    <scope>NUCLEOTIDE SEQUENCE [LARGE SCALE GENOMIC DNA]</scope>
</reference>
<evidence type="ECO:0000313" key="2">
    <source>
        <dbReference type="EMBL" id="EEE69689.1"/>
    </source>
</evidence>
<name>A0A8J8YJV1_ORYSJ</name>
<dbReference type="EMBL" id="CM000146">
    <property type="protein sequence ID" value="EEE69689.1"/>
    <property type="molecule type" value="Genomic_DNA"/>
</dbReference>
<organism evidence="2">
    <name type="scientific">Oryza sativa subsp. japonica</name>
    <name type="common">Rice</name>
    <dbReference type="NCBI Taxonomy" id="39947"/>
    <lineage>
        <taxon>Eukaryota</taxon>
        <taxon>Viridiplantae</taxon>
        <taxon>Streptophyta</taxon>
        <taxon>Embryophyta</taxon>
        <taxon>Tracheophyta</taxon>
        <taxon>Spermatophyta</taxon>
        <taxon>Magnoliopsida</taxon>
        <taxon>Liliopsida</taxon>
        <taxon>Poales</taxon>
        <taxon>Poaceae</taxon>
        <taxon>BOP clade</taxon>
        <taxon>Oryzoideae</taxon>
        <taxon>Oryzeae</taxon>
        <taxon>Oryzinae</taxon>
        <taxon>Oryza</taxon>
        <taxon>Oryza sativa</taxon>
    </lineage>
</organism>
<dbReference type="AlphaFoldDB" id="A0A8J8YJV1"/>